<dbReference type="Proteomes" id="UP001363460">
    <property type="component" value="Chromosome"/>
</dbReference>
<evidence type="ECO:0000313" key="4">
    <source>
        <dbReference type="Proteomes" id="UP001363460"/>
    </source>
</evidence>
<dbReference type="InterPro" id="IPR032466">
    <property type="entry name" value="Metal_Hydrolase"/>
</dbReference>
<dbReference type="InterPro" id="IPR006680">
    <property type="entry name" value="Amidohydro-rel"/>
</dbReference>
<keyword evidence="1" id="KW-0732">Signal</keyword>
<dbReference type="CDD" id="cd01299">
    <property type="entry name" value="Met_dep_hydrolase_A"/>
    <property type="match status" value="1"/>
</dbReference>
<feature type="chain" id="PRO_5045820739" evidence="1">
    <location>
        <begin position="29"/>
        <end position="441"/>
    </location>
</feature>
<dbReference type="InterPro" id="IPR051781">
    <property type="entry name" value="Metallo-dep_Hydrolase"/>
</dbReference>
<evidence type="ECO:0000313" key="3">
    <source>
        <dbReference type="EMBL" id="WWT55682.1"/>
    </source>
</evidence>
<gene>
    <name evidence="3" type="ORF">V8J38_04380</name>
</gene>
<protein>
    <submittedName>
        <fullName evidence="3">Amidohydrolase family protein</fullName>
    </submittedName>
</protein>
<dbReference type="RefSeq" id="WP_338578049.1">
    <property type="nucleotide sequence ID" value="NZ_CP146369.1"/>
</dbReference>
<keyword evidence="4" id="KW-1185">Reference proteome</keyword>
<dbReference type="PANTHER" id="PTHR43135:SF3">
    <property type="entry name" value="ALPHA-D-RIBOSE 1-METHYLPHOSPHONATE 5-TRIPHOSPHATE DIPHOSPHATASE"/>
    <property type="match status" value="1"/>
</dbReference>
<evidence type="ECO:0000256" key="1">
    <source>
        <dbReference type="SAM" id="SignalP"/>
    </source>
</evidence>
<sequence length="441" mass="47065">MYSLRLPRFAPLMAAVSAAALTVFGAQAASAQAQPDGEVTALVGGSVISVEDGRIIPDAVVVVEGQRIVRVGPRSEVQPPAGARIISTEGRWLAPGLMNMHVHFGLKLPGAAGAELQNETDAQQVLRMAHNAERSLRAGVTSVRLTSELHGNDFALKRAIQRGEAVGPRIETAGELIVPTGGHGFHEVDGPYAFARAAREQIKQGASWIKIAISGGISDTHGDIAAAPMTDEELSVLIDVAHRNGVRVTAHNGSPQAAMQALEYGIDAFEHGYHLTEPVLRRMAKDEAWLIPTIVVSQPGARAFYQRIGSPDWYLARVDSVGKDHWAVLQQAIRLGVPIALGTDQFPFEDNEGTTATVREAELYVDAGMTPLQALQAATIQPARMMRRDADIGSITVGKYADIVILDDDPTKDIGALRSLSFVMKGGAVVRDDHGLSGQAR</sequence>
<feature type="signal peptide" evidence="1">
    <location>
        <begin position="1"/>
        <end position="28"/>
    </location>
</feature>
<dbReference type="InterPro" id="IPR011059">
    <property type="entry name" value="Metal-dep_hydrolase_composite"/>
</dbReference>
<name>A0ABZ2IDL2_9CAUL</name>
<dbReference type="SUPFAM" id="SSF51556">
    <property type="entry name" value="Metallo-dependent hydrolases"/>
    <property type="match status" value="1"/>
</dbReference>
<feature type="domain" description="Amidohydrolase-related" evidence="2">
    <location>
        <begin position="93"/>
        <end position="429"/>
    </location>
</feature>
<dbReference type="PANTHER" id="PTHR43135">
    <property type="entry name" value="ALPHA-D-RIBOSE 1-METHYLPHOSPHONATE 5-TRIPHOSPHATE DIPHOSPHATASE"/>
    <property type="match status" value="1"/>
</dbReference>
<accession>A0ABZ2IDL2</accession>
<dbReference type="Gene3D" id="2.30.40.10">
    <property type="entry name" value="Urease, subunit C, domain 1"/>
    <property type="match status" value="1"/>
</dbReference>
<dbReference type="Gene3D" id="3.20.20.140">
    <property type="entry name" value="Metal-dependent hydrolases"/>
    <property type="match status" value="1"/>
</dbReference>
<organism evidence="3 4">
    <name type="scientific">Brevundimonas olei</name>
    <dbReference type="NCBI Taxonomy" id="657642"/>
    <lineage>
        <taxon>Bacteria</taxon>
        <taxon>Pseudomonadati</taxon>
        <taxon>Pseudomonadota</taxon>
        <taxon>Alphaproteobacteria</taxon>
        <taxon>Caulobacterales</taxon>
        <taxon>Caulobacteraceae</taxon>
        <taxon>Brevundimonas</taxon>
    </lineage>
</organism>
<dbReference type="SUPFAM" id="SSF51338">
    <property type="entry name" value="Composite domain of metallo-dependent hydrolases"/>
    <property type="match status" value="1"/>
</dbReference>
<reference evidence="3 4" key="1">
    <citation type="submission" date="2024-02" db="EMBL/GenBank/DDBJ databases">
        <title>Distribution and functional of Brevundimonas-related endobacteria within Verticillium dahliae.</title>
        <authorList>
            <person name="Zeng H."/>
        </authorList>
    </citation>
    <scope>NUCLEOTIDE SEQUENCE [LARGE SCALE GENOMIC DNA]</scope>
    <source>
        <strain evidence="3 4">TRM 44200</strain>
    </source>
</reference>
<proteinExistence type="predicted"/>
<dbReference type="EMBL" id="CP146369">
    <property type="protein sequence ID" value="WWT55682.1"/>
    <property type="molecule type" value="Genomic_DNA"/>
</dbReference>
<evidence type="ECO:0000259" key="2">
    <source>
        <dbReference type="Pfam" id="PF01979"/>
    </source>
</evidence>
<dbReference type="InterPro" id="IPR057744">
    <property type="entry name" value="OTAase-like"/>
</dbReference>
<dbReference type="Pfam" id="PF01979">
    <property type="entry name" value="Amidohydro_1"/>
    <property type="match status" value="1"/>
</dbReference>